<keyword evidence="3" id="KW-0633">Potassium transport</keyword>
<feature type="region of interest" description="Disordered" evidence="13">
    <location>
        <begin position="985"/>
        <end position="1004"/>
    </location>
</feature>
<feature type="compositionally biased region" description="Polar residues" evidence="13">
    <location>
        <begin position="592"/>
        <end position="601"/>
    </location>
</feature>
<dbReference type="EMBL" id="CAJPWZ010001922">
    <property type="protein sequence ID" value="CAG2226686.1"/>
    <property type="molecule type" value="Genomic_DNA"/>
</dbReference>
<evidence type="ECO:0000256" key="13">
    <source>
        <dbReference type="SAM" id="MobiDB-lite"/>
    </source>
</evidence>
<feature type="transmembrane region" description="Helical" evidence="14">
    <location>
        <begin position="491"/>
        <end position="516"/>
    </location>
</feature>
<sequence>MVYNVFDYSHNQISGQGRESDGTSNLSSRSASIHYDSKCKRDSIAFEPQGCSVNTNKYQARRQRDTSKPEVKIIPNPNSLSTSALPPNSSITSMQIAVDMGVTGEAGTGAYYPYIESGPPDPNAIIRSKDISKRVVLNVGGVKHEVLWRTLDRMPHTRLGKLKLCNTHESLMEICDDYSIVHNEYFFDRHPRSFASILNFYRTGKLHLVEEMCVLSFSEDLEYWGIDELYLESCCQHKYYQRKEHVYEEIRKEAESLRQRDEEDFGSGKCSAWRSKIWDLLEKPTTSMAARVVAIVSILFIVLSTIALTLNTMPQMQNKPGKDNEQLDIVEAVCIGWFTLEYLARFWASPNKWKFFKGPLNIIDLLAIMPYFISLGLTESNKNTTEQFHNVRRVVQIFRIMRILRILKLARHSTGLQSLGYTLQRSYKELGLLLMFLAISILLFSSLAYFAEKDVYKTKFISIPETFWWAAITMTTVGYGDIYPTTVPGKIVGSVCCICGVLVIALPIPIIVNNFAEFYKDQMRREKALKRRDALERAKRTGSIVSFHSINLRDAFARSVDLLEVSINGNRQSQRRDSCDGYSDDGKGSGSPCVTKSSTATLKAKNESCDTKSLPGTQKQGTSTATESTDDCLERMASSQPALNISQQEPVQYQPTADNNNVTRCTIEMKTIVRQNSNTSTDTYNSCLTQPPNSPLNKSPASKANILCSPTCKTLCGKISSNAQHNLYINPMDDSDSGMETINSELNDLTGICGKSTFEKKDSEQPLVVNAFSDPPISQSNQVIQKLNEGFTTTWQLYPNPQQEDVRPEIKPPSTVPLGNPKRSSLKRHKSETNEKHPHFSDIKERSYSSTDNLHSECTSSKNKSIKFRKAVSLASRLHSSPSTGRKLANYHLIANPQSGTLDMVGRETNTKTRSCSSSPLFEQPPTKKKSILKKDDLQNNFRSTDKSTTNDDDVFLPDNNVNFQQTHSNIFSELNQIPVKDGNDNSGKYLASPSSQISTEFTGSQSIGDLEFSDSMANQHKLSNWQCDGQSCQNDTSPSDNLDVDESILGSNSCDHSPSDMSFSSHNFNRLSPLDNENLDAKSNADQRDFIYSNSNQSTVVPIDALINNLSRQHSGDSDKDQYTSANASG</sequence>
<evidence type="ECO:0000256" key="14">
    <source>
        <dbReference type="SAM" id="Phobius"/>
    </source>
</evidence>
<keyword evidence="4" id="KW-0597">Phosphoprotein</keyword>
<dbReference type="InterPro" id="IPR003131">
    <property type="entry name" value="T1-type_BTB"/>
</dbReference>
<feature type="transmembrane region" description="Helical" evidence="14">
    <location>
        <begin position="430"/>
        <end position="451"/>
    </location>
</feature>
<keyword evidence="10" id="KW-0406">Ion transport</keyword>
<feature type="compositionally biased region" description="Polar residues" evidence="13">
    <location>
        <begin position="993"/>
        <end position="1004"/>
    </location>
</feature>
<keyword evidence="8" id="KW-0630">Potassium</keyword>
<evidence type="ECO:0000256" key="4">
    <source>
        <dbReference type="ARBA" id="ARBA00022553"/>
    </source>
</evidence>
<evidence type="ECO:0000313" key="16">
    <source>
        <dbReference type="EMBL" id="CAG2226686.1"/>
    </source>
</evidence>
<feature type="compositionally biased region" description="Polar residues" evidence="13">
    <location>
        <begin position="912"/>
        <end position="921"/>
    </location>
</feature>
<feature type="transmembrane region" description="Helical" evidence="14">
    <location>
        <begin position="288"/>
        <end position="309"/>
    </location>
</feature>
<protein>
    <submittedName>
        <fullName evidence="16">KCNB1</fullName>
    </submittedName>
</protein>
<dbReference type="FunFam" id="3.30.710.10:FF:000010">
    <property type="entry name" value="Potassium voltage-gated channel subfamily B member"/>
    <property type="match status" value="1"/>
</dbReference>
<keyword evidence="7" id="KW-0851">Voltage-gated channel</keyword>
<dbReference type="OrthoDB" id="296522at2759"/>
<dbReference type="SUPFAM" id="SSF81324">
    <property type="entry name" value="Voltage-gated potassium channels"/>
    <property type="match status" value="1"/>
</dbReference>
<evidence type="ECO:0000256" key="5">
    <source>
        <dbReference type="ARBA" id="ARBA00022692"/>
    </source>
</evidence>
<dbReference type="Proteomes" id="UP000683360">
    <property type="component" value="Unassembled WGS sequence"/>
</dbReference>
<dbReference type="SMART" id="SM00225">
    <property type="entry name" value="BTB"/>
    <property type="match status" value="1"/>
</dbReference>
<feature type="compositionally biased region" description="Polar residues" evidence="13">
    <location>
        <begin position="848"/>
        <end position="862"/>
    </location>
</feature>
<dbReference type="PRINTS" id="PR01491">
    <property type="entry name" value="KVCHANNEL"/>
</dbReference>
<feature type="compositionally biased region" description="Basic and acidic residues" evidence="13">
    <location>
        <begin position="574"/>
        <end position="587"/>
    </location>
</feature>
<evidence type="ECO:0000313" key="17">
    <source>
        <dbReference type="Proteomes" id="UP000683360"/>
    </source>
</evidence>
<dbReference type="InterPro" id="IPR000210">
    <property type="entry name" value="BTB/POZ_dom"/>
</dbReference>
<evidence type="ECO:0000256" key="9">
    <source>
        <dbReference type="ARBA" id="ARBA00022989"/>
    </source>
</evidence>
<keyword evidence="12" id="KW-0407">Ion channel</keyword>
<evidence type="ECO:0000256" key="10">
    <source>
        <dbReference type="ARBA" id="ARBA00023065"/>
    </source>
</evidence>
<keyword evidence="6" id="KW-0631">Potassium channel</keyword>
<organism evidence="16 17">
    <name type="scientific">Mytilus edulis</name>
    <name type="common">Blue mussel</name>
    <dbReference type="NCBI Taxonomy" id="6550"/>
    <lineage>
        <taxon>Eukaryota</taxon>
        <taxon>Metazoa</taxon>
        <taxon>Spiralia</taxon>
        <taxon>Lophotrochozoa</taxon>
        <taxon>Mollusca</taxon>
        <taxon>Bivalvia</taxon>
        <taxon>Autobranchia</taxon>
        <taxon>Pteriomorphia</taxon>
        <taxon>Mytilida</taxon>
        <taxon>Mytiloidea</taxon>
        <taxon>Mytilidae</taxon>
        <taxon>Mytilinae</taxon>
        <taxon>Mytilus</taxon>
    </lineage>
</organism>
<dbReference type="InterPro" id="IPR011333">
    <property type="entry name" value="SKP1/BTB/POZ_sf"/>
</dbReference>
<feature type="region of interest" description="Disordered" evidence="13">
    <location>
        <begin position="798"/>
        <end position="862"/>
    </location>
</feature>
<evidence type="ECO:0000256" key="1">
    <source>
        <dbReference type="ARBA" id="ARBA00004141"/>
    </source>
</evidence>
<dbReference type="GO" id="GO:0001508">
    <property type="term" value="P:action potential"/>
    <property type="evidence" value="ECO:0007669"/>
    <property type="project" value="TreeGrafter"/>
</dbReference>
<evidence type="ECO:0000256" key="6">
    <source>
        <dbReference type="ARBA" id="ARBA00022826"/>
    </source>
</evidence>
<dbReference type="PANTHER" id="PTHR11537">
    <property type="entry name" value="VOLTAGE-GATED POTASSIUM CHANNEL"/>
    <property type="match status" value="1"/>
</dbReference>
<dbReference type="Pfam" id="PF00520">
    <property type="entry name" value="Ion_trans"/>
    <property type="match status" value="1"/>
</dbReference>
<feature type="compositionally biased region" description="Polar residues" evidence="13">
    <location>
        <begin position="1050"/>
        <end position="1063"/>
    </location>
</feature>
<dbReference type="InterPro" id="IPR028325">
    <property type="entry name" value="VG_K_chnl"/>
</dbReference>
<feature type="compositionally biased region" description="Polar residues" evidence="13">
    <location>
        <begin position="614"/>
        <end position="627"/>
    </location>
</feature>
<evidence type="ECO:0000259" key="15">
    <source>
        <dbReference type="SMART" id="SM00225"/>
    </source>
</evidence>
<dbReference type="PANTHER" id="PTHR11537:SF254">
    <property type="entry name" value="POTASSIUM VOLTAGE-GATED CHANNEL PROTEIN SHAB"/>
    <property type="match status" value="1"/>
</dbReference>
<name>A0A8S3TC54_MYTED</name>
<dbReference type="Pfam" id="PF02214">
    <property type="entry name" value="BTB_2"/>
    <property type="match status" value="1"/>
</dbReference>
<keyword evidence="17" id="KW-1185">Reference proteome</keyword>
<reference evidence="16" key="1">
    <citation type="submission" date="2021-03" db="EMBL/GenBank/DDBJ databases">
        <authorList>
            <person name="Bekaert M."/>
        </authorList>
    </citation>
    <scope>NUCLEOTIDE SEQUENCE</scope>
</reference>
<keyword evidence="5 14" id="KW-0812">Transmembrane</keyword>
<dbReference type="GO" id="GO:0005251">
    <property type="term" value="F:delayed rectifier potassium channel activity"/>
    <property type="evidence" value="ECO:0007669"/>
    <property type="project" value="TreeGrafter"/>
</dbReference>
<dbReference type="InterPro" id="IPR003971">
    <property type="entry name" value="K_chnl_volt-dep_Kv5/Kv9"/>
</dbReference>
<evidence type="ECO:0000256" key="11">
    <source>
        <dbReference type="ARBA" id="ARBA00023136"/>
    </source>
</evidence>
<gene>
    <name evidence="16" type="ORF">MEDL_39744</name>
</gene>
<dbReference type="GO" id="GO:0051260">
    <property type="term" value="P:protein homooligomerization"/>
    <property type="evidence" value="ECO:0007669"/>
    <property type="project" value="InterPro"/>
</dbReference>
<comment type="subcellular location">
    <subcellularLocation>
        <location evidence="1">Membrane</location>
        <topology evidence="1">Multi-pass membrane protein</topology>
    </subcellularLocation>
</comment>
<comment type="caution">
    <text evidence="16">The sequence shown here is derived from an EMBL/GenBank/DDBJ whole genome shotgun (WGS) entry which is preliminary data.</text>
</comment>
<feature type="compositionally biased region" description="Basic and acidic residues" evidence="13">
    <location>
        <begin position="936"/>
        <end position="950"/>
    </location>
</feature>
<keyword evidence="2" id="KW-0813">Transport</keyword>
<feature type="region of interest" description="Disordered" evidence="13">
    <location>
        <begin position="572"/>
        <end position="631"/>
    </location>
</feature>
<dbReference type="Gene3D" id="1.10.287.70">
    <property type="match status" value="1"/>
</dbReference>
<evidence type="ECO:0000256" key="12">
    <source>
        <dbReference type="ARBA" id="ARBA00023303"/>
    </source>
</evidence>
<feature type="region of interest" description="Disordered" evidence="13">
    <location>
        <begin position="936"/>
        <end position="955"/>
    </location>
</feature>
<dbReference type="PRINTS" id="PR01494">
    <property type="entry name" value="KV9CHANNEL"/>
</dbReference>
<dbReference type="SUPFAM" id="SSF54695">
    <property type="entry name" value="POZ domain"/>
    <property type="match status" value="1"/>
</dbReference>
<dbReference type="InterPro" id="IPR003968">
    <property type="entry name" value="K_chnl_volt-dep_Kv"/>
</dbReference>
<feature type="region of interest" description="Disordered" evidence="13">
    <location>
        <begin position="1032"/>
        <end position="1063"/>
    </location>
</feature>
<feature type="transmembrane region" description="Helical" evidence="14">
    <location>
        <begin position="460"/>
        <end position="479"/>
    </location>
</feature>
<feature type="compositionally biased region" description="Basic and acidic residues" evidence="13">
    <location>
        <begin position="831"/>
        <end position="847"/>
    </location>
</feature>
<evidence type="ECO:0000256" key="8">
    <source>
        <dbReference type="ARBA" id="ARBA00022958"/>
    </source>
</evidence>
<dbReference type="Gene3D" id="1.20.120.350">
    <property type="entry name" value="Voltage-gated potassium channels. Chain C"/>
    <property type="match status" value="1"/>
</dbReference>
<evidence type="ECO:0000256" key="7">
    <source>
        <dbReference type="ARBA" id="ARBA00022882"/>
    </source>
</evidence>
<feature type="compositionally biased region" description="Polar residues" evidence="13">
    <location>
        <begin position="1032"/>
        <end position="1041"/>
    </location>
</feature>
<dbReference type="FunFam" id="1.10.287.70:FF:000034">
    <property type="entry name" value="Potassium voltage-gated channel subfamily B member"/>
    <property type="match status" value="1"/>
</dbReference>
<feature type="region of interest" description="Disordered" evidence="13">
    <location>
        <begin position="1112"/>
        <end position="1131"/>
    </location>
</feature>
<evidence type="ECO:0000256" key="2">
    <source>
        <dbReference type="ARBA" id="ARBA00022448"/>
    </source>
</evidence>
<keyword evidence="9 14" id="KW-1133">Transmembrane helix</keyword>
<accession>A0A8S3TC54</accession>
<evidence type="ECO:0000256" key="3">
    <source>
        <dbReference type="ARBA" id="ARBA00022538"/>
    </source>
</evidence>
<dbReference type="FunFam" id="1.20.120.350:FF:000018">
    <property type="entry name" value="Potassium voltage-gated channel subfamily B member"/>
    <property type="match status" value="1"/>
</dbReference>
<dbReference type="AlphaFoldDB" id="A0A8S3TC54"/>
<dbReference type="Gene3D" id="3.30.710.10">
    <property type="entry name" value="Potassium Channel Kv1.1, Chain A"/>
    <property type="match status" value="1"/>
</dbReference>
<feature type="domain" description="BTB" evidence="15">
    <location>
        <begin position="133"/>
        <end position="242"/>
    </location>
</feature>
<dbReference type="PRINTS" id="PR00169">
    <property type="entry name" value="KCHANNEL"/>
</dbReference>
<dbReference type="InterPro" id="IPR005821">
    <property type="entry name" value="Ion_trans_dom"/>
</dbReference>
<dbReference type="InterPro" id="IPR027359">
    <property type="entry name" value="Volt_channel_dom_sf"/>
</dbReference>
<keyword evidence="11 14" id="KW-0472">Membrane</keyword>
<feature type="region of interest" description="Disordered" evidence="13">
    <location>
        <begin position="900"/>
        <end position="929"/>
    </location>
</feature>
<proteinExistence type="predicted"/>
<dbReference type="GO" id="GO:0008076">
    <property type="term" value="C:voltage-gated potassium channel complex"/>
    <property type="evidence" value="ECO:0007669"/>
    <property type="project" value="InterPro"/>
</dbReference>